<reference evidence="11" key="1">
    <citation type="submission" date="2019-07" db="EMBL/GenBank/DDBJ databases">
        <title>Genomic Encyclopedia of Type Strains, Phase IV (KMG-IV): sequencing the most valuable type-strain genomes for metagenomic binning, comparative biology and taxonomic classification.</title>
        <authorList>
            <person name="Goeker M."/>
        </authorList>
    </citation>
    <scope>NUCLEOTIDE SEQUENCE</scope>
    <source>
        <strain evidence="11">DSM 44596</strain>
    </source>
</reference>
<comment type="caution">
    <text evidence="11">The sequence shown here is derived from an EMBL/GenBank/DDBJ whole genome shotgun (WGS) entry which is preliminary data.</text>
</comment>
<evidence type="ECO:0000256" key="10">
    <source>
        <dbReference type="SAM" id="Phobius"/>
    </source>
</evidence>
<organism evidence="11">
    <name type="scientific">Nocardia globerula</name>
    <dbReference type="NCBI Taxonomy" id="1818"/>
    <lineage>
        <taxon>Bacteria</taxon>
        <taxon>Bacillati</taxon>
        <taxon>Actinomycetota</taxon>
        <taxon>Actinomycetes</taxon>
        <taxon>Mycobacteriales</taxon>
        <taxon>Nocardiaceae</taxon>
        <taxon>Nocardia</taxon>
    </lineage>
</organism>
<dbReference type="NCBIfam" id="NF033483">
    <property type="entry name" value="PknB_PASTA_kin"/>
    <property type="match status" value="1"/>
</dbReference>
<dbReference type="InterPro" id="IPR011009">
    <property type="entry name" value="Kinase-like_dom_sf"/>
</dbReference>
<comment type="catalytic activity">
    <reaction evidence="7">
        <text>L-threonyl-[protein] + ATP = O-phospho-L-threonyl-[protein] + ADP + H(+)</text>
        <dbReference type="Rhea" id="RHEA:46608"/>
        <dbReference type="Rhea" id="RHEA-COMP:11060"/>
        <dbReference type="Rhea" id="RHEA-COMP:11605"/>
        <dbReference type="ChEBI" id="CHEBI:15378"/>
        <dbReference type="ChEBI" id="CHEBI:30013"/>
        <dbReference type="ChEBI" id="CHEBI:30616"/>
        <dbReference type="ChEBI" id="CHEBI:61977"/>
        <dbReference type="ChEBI" id="CHEBI:456216"/>
        <dbReference type="EC" id="2.7.11.1"/>
    </reaction>
</comment>
<dbReference type="InterPro" id="IPR008271">
    <property type="entry name" value="Ser/Thr_kinase_AS"/>
</dbReference>
<keyword evidence="4" id="KW-0547">Nucleotide-binding</keyword>
<dbReference type="Gene3D" id="3.30.10.20">
    <property type="match status" value="4"/>
</dbReference>
<dbReference type="SMART" id="SM00220">
    <property type="entry name" value="S_TKc"/>
    <property type="match status" value="1"/>
</dbReference>
<comment type="catalytic activity">
    <reaction evidence="8">
        <text>L-seryl-[protein] + ATP = O-phospho-L-seryl-[protein] + ADP + H(+)</text>
        <dbReference type="Rhea" id="RHEA:17989"/>
        <dbReference type="Rhea" id="RHEA-COMP:9863"/>
        <dbReference type="Rhea" id="RHEA-COMP:11604"/>
        <dbReference type="ChEBI" id="CHEBI:15378"/>
        <dbReference type="ChEBI" id="CHEBI:29999"/>
        <dbReference type="ChEBI" id="CHEBI:30616"/>
        <dbReference type="ChEBI" id="CHEBI:83421"/>
        <dbReference type="ChEBI" id="CHEBI:456216"/>
        <dbReference type="EC" id="2.7.11.1"/>
    </reaction>
</comment>
<feature type="compositionally biased region" description="Acidic residues" evidence="9">
    <location>
        <begin position="392"/>
        <end position="402"/>
    </location>
</feature>
<dbReference type="FunFam" id="1.10.510.10:FF:000021">
    <property type="entry name" value="Serine/threonine protein kinase"/>
    <property type="match status" value="1"/>
</dbReference>
<dbReference type="FunFam" id="3.30.200.20:FF:000035">
    <property type="entry name" value="Serine/threonine protein kinase Stk1"/>
    <property type="match status" value="1"/>
</dbReference>
<dbReference type="SUPFAM" id="SSF56112">
    <property type="entry name" value="Protein kinase-like (PK-like)"/>
    <property type="match status" value="1"/>
</dbReference>
<keyword evidence="10" id="KW-0472">Membrane</keyword>
<keyword evidence="3" id="KW-0808">Transferase</keyword>
<dbReference type="GO" id="GO:0005524">
    <property type="term" value="F:ATP binding"/>
    <property type="evidence" value="ECO:0007669"/>
    <property type="project" value="UniProtKB-KW"/>
</dbReference>
<sequence length="705" mass="73250">MDEADATTDYYCTTDFHNGGQGLIGEMLERRYRVDAPIARGGMSTVYRGLDTRLDRPVAIKVMDPQFAADPAFLTRFEFEARAVARLKHPALVAVYDQGSDRGHAFLVMELVDGGTLRELLRERGPMPPHAVAAVVGPVLDALAVAHRAGLVHRDVKPENILISDAGEVKIADFGLVRAAAAATTTSNSVILGTAAYLSPEQVTSGVADPRSDVYSTGVLMFELLTGTTPFTGDTSLSIAYQRIHDDVPPPGSRIAGVPAQFDRLVTQATNREPAHRFTDAGEMAAALRIVCEQLELPAYRVPAPRRSAQHHSAAAAPAPTPRPATPRPAAPGSPATTVIGGAGAPVGAATTAFAAGAAAPPTTALAPHAPPDGIQHTRAVTAQTVRPPVAETDEHEDDSAEIDPHDHFSQARRRSRRTTLVWLLVIALLALALGFGGWWMGSGRFTAVPQIGGLNKDAAVTALQDAGLSPEVRGTYSDTEVLDTVTGTDPEAGSRISRGSSVVLFTSLGRPTVPPIPAGGAVEATRDQLTARTLVAVDGGETFSSKIPIGGVAALDPAPGTTVPVGSSVKVVTSKGSPPVDVPDVKGMSENAARAALDKLGITVSETRSAFDDGVDGGKVIGTDPAAGSSVNAGTSVALLVSSSVKVPNLLGRSVASAREELTRLGLTLTVRQLTQNDSSLIVSQSDKNDRVEKGSNVTVVAIP</sequence>
<dbReference type="Pfam" id="PF03793">
    <property type="entry name" value="PASTA"/>
    <property type="match status" value="4"/>
</dbReference>
<dbReference type="SMART" id="SM00740">
    <property type="entry name" value="PASTA"/>
    <property type="match status" value="4"/>
</dbReference>
<feature type="region of interest" description="Disordered" evidence="9">
    <location>
        <begin position="387"/>
        <end position="412"/>
    </location>
</feature>
<dbReference type="InterPro" id="IPR005543">
    <property type="entry name" value="PASTA_dom"/>
</dbReference>
<feature type="compositionally biased region" description="Low complexity" evidence="9">
    <location>
        <begin position="305"/>
        <end position="318"/>
    </location>
</feature>
<keyword evidence="2" id="KW-0723">Serine/threonine-protein kinase</keyword>
<dbReference type="EMBL" id="VNIQ01000001">
    <property type="protein sequence ID" value="TYQ08710.1"/>
    <property type="molecule type" value="Genomic_DNA"/>
</dbReference>
<dbReference type="Gene3D" id="1.10.510.10">
    <property type="entry name" value="Transferase(Phosphotransferase) domain 1"/>
    <property type="match status" value="1"/>
</dbReference>
<feature type="transmembrane region" description="Helical" evidence="10">
    <location>
        <begin position="421"/>
        <end position="441"/>
    </location>
</feature>
<keyword evidence="10" id="KW-0812">Transmembrane</keyword>
<keyword evidence="6" id="KW-0067">ATP-binding</keyword>
<name>A0A652YZ19_NOCGL</name>
<keyword evidence="5 11" id="KW-0418">Kinase</keyword>
<keyword evidence="10" id="KW-1133">Transmembrane helix</keyword>
<evidence type="ECO:0000313" key="11">
    <source>
        <dbReference type="EMBL" id="TYQ08710.1"/>
    </source>
</evidence>
<dbReference type="PROSITE" id="PS00108">
    <property type="entry name" value="PROTEIN_KINASE_ST"/>
    <property type="match status" value="1"/>
</dbReference>
<evidence type="ECO:0000256" key="5">
    <source>
        <dbReference type="ARBA" id="ARBA00022777"/>
    </source>
</evidence>
<dbReference type="PANTHER" id="PTHR43289:SF34">
    <property type="entry name" value="SERINE_THREONINE-PROTEIN KINASE YBDM-RELATED"/>
    <property type="match status" value="1"/>
</dbReference>
<evidence type="ECO:0000256" key="4">
    <source>
        <dbReference type="ARBA" id="ARBA00022741"/>
    </source>
</evidence>
<protein>
    <recommendedName>
        <fullName evidence="1">non-specific serine/threonine protein kinase</fullName>
        <ecNumber evidence="1">2.7.11.1</ecNumber>
    </recommendedName>
</protein>
<dbReference type="PROSITE" id="PS51178">
    <property type="entry name" value="PASTA"/>
    <property type="match status" value="2"/>
</dbReference>
<dbReference type="PANTHER" id="PTHR43289">
    <property type="entry name" value="MITOGEN-ACTIVATED PROTEIN KINASE KINASE KINASE 20-RELATED"/>
    <property type="match status" value="1"/>
</dbReference>
<dbReference type="AlphaFoldDB" id="A0A652YZ19"/>
<dbReference type="EC" id="2.7.11.1" evidence="1"/>
<evidence type="ECO:0000256" key="3">
    <source>
        <dbReference type="ARBA" id="ARBA00022679"/>
    </source>
</evidence>
<evidence type="ECO:0000256" key="8">
    <source>
        <dbReference type="ARBA" id="ARBA00048679"/>
    </source>
</evidence>
<feature type="compositionally biased region" description="Pro residues" evidence="9">
    <location>
        <begin position="319"/>
        <end position="332"/>
    </location>
</feature>
<dbReference type="GO" id="GO:0045717">
    <property type="term" value="P:negative regulation of fatty acid biosynthetic process"/>
    <property type="evidence" value="ECO:0007669"/>
    <property type="project" value="UniProtKB-ARBA"/>
</dbReference>
<gene>
    <name evidence="11" type="ORF">FNL38_1011086</name>
</gene>
<dbReference type="InterPro" id="IPR000719">
    <property type="entry name" value="Prot_kinase_dom"/>
</dbReference>
<evidence type="ECO:0000256" key="1">
    <source>
        <dbReference type="ARBA" id="ARBA00012513"/>
    </source>
</evidence>
<dbReference type="PROSITE" id="PS50011">
    <property type="entry name" value="PROTEIN_KINASE_DOM"/>
    <property type="match status" value="1"/>
</dbReference>
<evidence type="ECO:0000256" key="9">
    <source>
        <dbReference type="SAM" id="MobiDB-lite"/>
    </source>
</evidence>
<dbReference type="Pfam" id="PF00069">
    <property type="entry name" value="Pkinase"/>
    <property type="match status" value="1"/>
</dbReference>
<evidence type="ECO:0000256" key="2">
    <source>
        <dbReference type="ARBA" id="ARBA00022527"/>
    </source>
</evidence>
<dbReference type="GO" id="GO:0004674">
    <property type="term" value="F:protein serine/threonine kinase activity"/>
    <property type="evidence" value="ECO:0007669"/>
    <property type="project" value="UniProtKB-KW"/>
</dbReference>
<dbReference type="CDD" id="cd14014">
    <property type="entry name" value="STKc_PknB_like"/>
    <property type="match status" value="1"/>
</dbReference>
<evidence type="ECO:0000256" key="6">
    <source>
        <dbReference type="ARBA" id="ARBA00022840"/>
    </source>
</evidence>
<dbReference type="CDD" id="cd06577">
    <property type="entry name" value="PASTA_pknB"/>
    <property type="match status" value="4"/>
</dbReference>
<feature type="region of interest" description="Disordered" evidence="9">
    <location>
        <begin position="305"/>
        <end position="339"/>
    </location>
</feature>
<proteinExistence type="predicted"/>
<dbReference type="Gene3D" id="3.30.200.20">
    <property type="entry name" value="Phosphorylase Kinase, domain 1"/>
    <property type="match status" value="1"/>
</dbReference>
<accession>A0A652YZ19</accession>
<evidence type="ECO:0000256" key="7">
    <source>
        <dbReference type="ARBA" id="ARBA00047899"/>
    </source>
</evidence>